<name>A0A9D4KG35_DREPO</name>
<reference evidence="1" key="2">
    <citation type="submission" date="2020-11" db="EMBL/GenBank/DDBJ databases">
        <authorList>
            <person name="McCartney M.A."/>
            <person name="Auch B."/>
            <person name="Kono T."/>
            <person name="Mallez S."/>
            <person name="Becker A."/>
            <person name="Gohl D.M."/>
            <person name="Silverstein K.A.T."/>
            <person name="Koren S."/>
            <person name="Bechman K.B."/>
            <person name="Herman A."/>
            <person name="Abrahante J.E."/>
            <person name="Garbe J."/>
        </authorList>
    </citation>
    <scope>NUCLEOTIDE SEQUENCE</scope>
    <source>
        <strain evidence="1">Duluth1</strain>
        <tissue evidence="1">Whole animal</tissue>
    </source>
</reference>
<evidence type="ECO:0000313" key="2">
    <source>
        <dbReference type="Proteomes" id="UP000828390"/>
    </source>
</evidence>
<evidence type="ECO:0000313" key="1">
    <source>
        <dbReference type="EMBL" id="KAH3838878.1"/>
    </source>
</evidence>
<reference evidence="1" key="1">
    <citation type="journal article" date="2019" name="bioRxiv">
        <title>The Genome of the Zebra Mussel, Dreissena polymorpha: A Resource for Invasive Species Research.</title>
        <authorList>
            <person name="McCartney M.A."/>
            <person name="Auch B."/>
            <person name="Kono T."/>
            <person name="Mallez S."/>
            <person name="Zhang Y."/>
            <person name="Obille A."/>
            <person name="Becker A."/>
            <person name="Abrahante J.E."/>
            <person name="Garbe J."/>
            <person name="Badalamenti J.P."/>
            <person name="Herman A."/>
            <person name="Mangelson H."/>
            <person name="Liachko I."/>
            <person name="Sullivan S."/>
            <person name="Sone E.D."/>
            <person name="Koren S."/>
            <person name="Silverstein K.A.T."/>
            <person name="Beckman K.B."/>
            <person name="Gohl D.M."/>
        </authorList>
    </citation>
    <scope>NUCLEOTIDE SEQUENCE</scope>
    <source>
        <strain evidence="1">Duluth1</strain>
        <tissue evidence="1">Whole animal</tissue>
    </source>
</reference>
<gene>
    <name evidence="1" type="ORF">DPMN_112295</name>
</gene>
<dbReference type="Proteomes" id="UP000828390">
    <property type="component" value="Unassembled WGS sequence"/>
</dbReference>
<dbReference type="AlphaFoldDB" id="A0A9D4KG35"/>
<proteinExistence type="predicted"/>
<sequence>MVGDRVGYNDSDYDGASNSDVSTYKDFLENISSYEDVQDFDIVCPSSVIEISLDYEEIAVVPSELKPLHQVHTVTFTKKTMFLCDTFVGRSHTVDYFEIFK</sequence>
<organism evidence="1 2">
    <name type="scientific">Dreissena polymorpha</name>
    <name type="common">Zebra mussel</name>
    <name type="synonym">Mytilus polymorpha</name>
    <dbReference type="NCBI Taxonomy" id="45954"/>
    <lineage>
        <taxon>Eukaryota</taxon>
        <taxon>Metazoa</taxon>
        <taxon>Spiralia</taxon>
        <taxon>Lophotrochozoa</taxon>
        <taxon>Mollusca</taxon>
        <taxon>Bivalvia</taxon>
        <taxon>Autobranchia</taxon>
        <taxon>Heteroconchia</taxon>
        <taxon>Euheterodonta</taxon>
        <taxon>Imparidentia</taxon>
        <taxon>Neoheterodontei</taxon>
        <taxon>Myida</taxon>
        <taxon>Dreissenoidea</taxon>
        <taxon>Dreissenidae</taxon>
        <taxon>Dreissena</taxon>
    </lineage>
</organism>
<protein>
    <submittedName>
        <fullName evidence="1">Uncharacterized protein</fullName>
    </submittedName>
</protein>
<dbReference type="EMBL" id="JAIWYP010000004">
    <property type="protein sequence ID" value="KAH3838878.1"/>
    <property type="molecule type" value="Genomic_DNA"/>
</dbReference>
<accession>A0A9D4KG35</accession>
<keyword evidence="2" id="KW-1185">Reference proteome</keyword>
<comment type="caution">
    <text evidence="1">The sequence shown here is derived from an EMBL/GenBank/DDBJ whole genome shotgun (WGS) entry which is preliminary data.</text>
</comment>